<gene>
    <name evidence="1" type="ORF">PM16_05</name>
</gene>
<dbReference type="GeneID" id="24722450"/>
<dbReference type="KEGG" id="vg:24722450"/>
<proteinExistence type="predicted"/>
<name>A0A0A6ZKB0_9CAUD</name>
<sequence length="108" mass="13198">MRLNWEYEQKYARLAYQRGYITYQEAMKYLELVYWLEHNEPVVTRLIRPERYGRVDWEGVSSDYFYLRRAVLQLQQVMLLKRIKSKYIARTAFIESVQAKVLSKVSQH</sequence>
<keyword evidence="2" id="KW-1185">Reference proteome</keyword>
<organism evidence="1 2">
    <name type="scientific">Proteus phage PM16</name>
    <dbReference type="NCBI Taxonomy" id="1357704"/>
    <lineage>
        <taxon>Viruses</taxon>
        <taxon>Duplodnaviria</taxon>
        <taxon>Heunggongvirae</taxon>
        <taxon>Uroviricota</taxon>
        <taxon>Caudoviricetes</taxon>
        <taxon>Autographivirales</taxon>
        <taxon>Autoscriptoviridae</taxon>
        <taxon>Slopekvirinae</taxon>
        <taxon>Novosibovirus</taxon>
        <taxon>Novosibovirus PM16</taxon>
    </lineage>
</organism>
<dbReference type="RefSeq" id="YP_009147840.1">
    <property type="nucleotide sequence ID" value="NC_027342.1"/>
</dbReference>
<accession>A0A0A6ZKB0</accession>
<dbReference type="Proteomes" id="UP000031091">
    <property type="component" value="Segment"/>
</dbReference>
<reference evidence="2" key="1">
    <citation type="submission" date="2013-07" db="EMBL/GenBank/DDBJ databases">
        <title>Isolation and characterization of PM16 - a novel Podoviridae bacteriophage specific for Proteus mirabilis.</title>
        <authorList>
            <person name="Morozova V.V."/>
            <person name="Tupikin A.E."/>
            <person name="Kabilov M.R."/>
            <person name="Kurilshikov A.M."/>
            <person name="Babkin I.V."/>
            <person name="Shedko E.D."/>
        </authorList>
    </citation>
    <scope>NUCLEOTIDE SEQUENCE [LARGE SCALE GENOMIC DNA]</scope>
</reference>
<evidence type="ECO:0000313" key="2">
    <source>
        <dbReference type="Proteomes" id="UP000031091"/>
    </source>
</evidence>
<evidence type="ECO:0000313" key="1">
    <source>
        <dbReference type="EMBL" id="AGZ17250.1"/>
    </source>
</evidence>
<dbReference type="EMBL" id="KF319020">
    <property type="protein sequence ID" value="AGZ17250.1"/>
    <property type="molecule type" value="Genomic_DNA"/>
</dbReference>
<protein>
    <submittedName>
        <fullName evidence="1">Uncharacterized protein</fullName>
    </submittedName>
</protein>